<dbReference type="CDD" id="cd04301">
    <property type="entry name" value="NAT_SF"/>
    <property type="match status" value="1"/>
</dbReference>
<dbReference type="InterPro" id="IPR016181">
    <property type="entry name" value="Acyl_CoA_acyltransferase"/>
</dbReference>
<accession>A0A151Z5P0</accession>
<gene>
    <name evidence="2" type="ORF">DLAC_09916</name>
</gene>
<comment type="caution">
    <text evidence="2">The sequence shown here is derived from an EMBL/GenBank/DDBJ whole genome shotgun (WGS) entry which is preliminary data.</text>
</comment>
<sequence>MNNRYKIVDLDSQENKIKIETILKNSVDHERQQLNCDRFSISLGIYDEDNENRYIGGVYADVFGQTCHVSLLGINKEYRKQSFGMRLMKQVEEIAKTKYSCISMTVTTYDFQAPLFYMKLGFKKFAELKDVPIAGVTKIYFMKYLDHSSSPSPSLSTSTSSLQ</sequence>
<dbReference type="PROSITE" id="PS51186">
    <property type="entry name" value="GNAT"/>
    <property type="match status" value="1"/>
</dbReference>
<protein>
    <recommendedName>
        <fullName evidence="1">N-acetyltransferase domain-containing protein</fullName>
    </recommendedName>
</protein>
<dbReference type="Proteomes" id="UP000076078">
    <property type="component" value="Unassembled WGS sequence"/>
</dbReference>
<dbReference type="EMBL" id="LODT01000041">
    <property type="protein sequence ID" value="KYQ89258.1"/>
    <property type="molecule type" value="Genomic_DNA"/>
</dbReference>
<keyword evidence="3" id="KW-1185">Reference proteome</keyword>
<feature type="domain" description="N-acetyltransferase" evidence="1">
    <location>
        <begin position="1"/>
        <end position="146"/>
    </location>
</feature>
<evidence type="ECO:0000259" key="1">
    <source>
        <dbReference type="PROSITE" id="PS51186"/>
    </source>
</evidence>
<name>A0A151Z5P0_TIELA</name>
<dbReference type="InParanoid" id="A0A151Z5P0"/>
<dbReference type="GO" id="GO:0016747">
    <property type="term" value="F:acyltransferase activity, transferring groups other than amino-acyl groups"/>
    <property type="evidence" value="ECO:0007669"/>
    <property type="project" value="InterPro"/>
</dbReference>
<evidence type="ECO:0000313" key="3">
    <source>
        <dbReference type="Proteomes" id="UP000076078"/>
    </source>
</evidence>
<dbReference type="AlphaFoldDB" id="A0A151Z5P0"/>
<evidence type="ECO:0000313" key="2">
    <source>
        <dbReference type="EMBL" id="KYQ89258.1"/>
    </source>
</evidence>
<dbReference type="SUPFAM" id="SSF55729">
    <property type="entry name" value="Acyl-CoA N-acyltransferases (Nat)"/>
    <property type="match status" value="1"/>
</dbReference>
<proteinExistence type="predicted"/>
<reference evidence="2 3" key="1">
    <citation type="submission" date="2015-12" db="EMBL/GenBank/DDBJ databases">
        <title>Dictyostelia acquired genes for synthesis and detection of signals that induce cell-type specialization by lateral gene transfer from prokaryotes.</title>
        <authorList>
            <person name="Gloeckner G."/>
            <person name="Schaap P."/>
        </authorList>
    </citation>
    <scope>NUCLEOTIDE SEQUENCE [LARGE SCALE GENOMIC DNA]</scope>
    <source>
        <strain evidence="2 3">TK</strain>
    </source>
</reference>
<dbReference type="Pfam" id="PF00583">
    <property type="entry name" value="Acetyltransf_1"/>
    <property type="match status" value="1"/>
</dbReference>
<dbReference type="InterPro" id="IPR000182">
    <property type="entry name" value="GNAT_dom"/>
</dbReference>
<organism evidence="2 3">
    <name type="scientific">Tieghemostelium lacteum</name>
    <name type="common">Slime mold</name>
    <name type="synonym">Dictyostelium lacteum</name>
    <dbReference type="NCBI Taxonomy" id="361077"/>
    <lineage>
        <taxon>Eukaryota</taxon>
        <taxon>Amoebozoa</taxon>
        <taxon>Evosea</taxon>
        <taxon>Eumycetozoa</taxon>
        <taxon>Dictyostelia</taxon>
        <taxon>Dictyosteliales</taxon>
        <taxon>Raperosteliaceae</taxon>
        <taxon>Tieghemostelium</taxon>
    </lineage>
</organism>
<dbReference type="Gene3D" id="3.40.630.30">
    <property type="match status" value="1"/>
</dbReference>